<dbReference type="RefSeq" id="WP_189645521.1">
    <property type="nucleotide sequence ID" value="NZ_BMRC01000001.1"/>
</dbReference>
<evidence type="ECO:0000313" key="3">
    <source>
        <dbReference type="Proteomes" id="UP001589647"/>
    </source>
</evidence>
<accession>A0ABV5I5Y3</accession>
<keyword evidence="3" id="KW-1185">Reference proteome</keyword>
<protein>
    <recommendedName>
        <fullName evidence="1">Double-GTPase 2 domain-containing protein</fullName>
    </recommendedName>
</protein>
<name>A0ABV5I5Y3_9ACTN</name>
<dbReference type="Pfam" id="PF19993">
    <property type="entry name" value="DO-GTPase2"/>
    <property type="match status" value="1"/>
</dbReference>
<dbReference type="InterPro" id="IPR027417">
    <property type="entry name" value="P-loop_NTPase"/>
</dbReference>
<dbReference type="Proteomes" id="UP001589647">
    <property type="component" value="Unassembled WGS sequence"/>
</dbReference>
<dbReference type="EMBL" id="JBHMEI010000001">
    <property type="protein sequence ID" value="MFB9199861.1"/>
    <property type="molecule type" value="Genomic_DNA"/>
</dbReference>
<sequence>MSILHQVTYGWQRLATGPAFGPTASTLAPDELGRLHRRVEHWLRTDPGGSCEVSHFYGVFGRHAVLVRREQPHGEHSALARLLVSAPALLTPRLALEVRDWQWLGVQGERLLPLTRRGIEPYRVGLAAESRSPEALAQLVPLLSHVLAGEEDLIELPPSECAYPLLWGLDAIVGGLVSDEPVRTNRPPAFETFDDRARPPGHPGLFIRFSERAGTLAAHPVYDSVAGRLVADYARRANGAPMPSSPPARPAAPAPAGPLVPCPICAATLTWDERELYRYDRGEGAYVTLTIPDSASPAQRAVSRRTAFVRCAGPEEAGPGAAHYLPLAYGQHGTPSVYGFVGATNSGKTHLLISMIAQLEKHGLGPGLSHQAISLAGHQSLVDEQVSPFLNDSRVVEHTRPGAVGLVDIFMVREAGGGGRPVALFDVAGGDLLEIESARRFLDVADGLIFVVNAAELGRDELGDRTFATVLELLQASGRLAELSTAIVLGKADLLRFEDPIASWLRQPDRVLDPDSSLRESADVYAYLQARHADAWTRPYRECRRATFHVASAAGSDTVADKTFVRGVRPCRVLNPLIALMAMTGVLTSPEARRIGI</sequence>
<reference evidence="2 3" key="1">
    <citation type="submission" date="2024-09" db="EMBL/GenBank/DDBJ databases">
        <authorList>
            <person name="Sun Q."/>
            <person name="Mori K."/>
        </authorList>
    </citation>
    <scope>NUCLEOTIDE SEQUENCE [LARGE SCALE GENOMIC DNA]</scope>
    <source>
        <strain evidence="2 3">CCM 3426</strain>
    </source>
</reference>
<comment type="caution">
    <text evidence="2">The sequence shown here is derived from an EMBL/GenBank/DDBJ whole genome shotgun (WGS) entry which is preliminary data.</text>
</comment>
<evidence type="ECO:0000259" key="1">
    <source>
        <dbReference type="Pfam" id="PF19993"/>
    </source>
</evidence>
<dbReference type="SUPFAM" id="SSF52540">
    <property type="entry name" value="P-loop containing nucleoside triphosphate hydrolases"/>
    <property type="match status" value="1"/>
</dbReference>
<dbReference type="InterPro" id="IPR045528">
    <property type="entry name" value="DO-GTPase2"/>
</dbReference>
<proteinExistence type="predicted"/>
<dbReference type="Gene3D" id="3.40.50.300">
    <property type="entry name" value="P-loop containing nucleotide triphosphate hydrolases"/>
    <property type="match status" value="1"/>
</dbReference>
<gene>
    <name evidence="2" type="ORF">ACFFV7_01545</name>
</gene>
<dbReference type="CDD" id="cd00882">
    <property type="entry name" value="Ras_like_GTPase"/>
    <property type="match status" value="1"/>
</dbReference>
<organism evidence="2 3">
    <name type="scientific">Nonomuraea spiralis</name>
    <dbReference type="NCBI Taxonomy" id="46182"/>
    <lineage>
        <taxon>Bacteria</taxon>
        <taxon>Bacillati</taxon>
        <taxon>Actinomycetota</taxon>
        <taxon>Actinomycetes</taxon>
        <taxon>Streptosporangiales</taxon>
        <taxon>Streptosporangiaceae</taxon>
        <taxon>Nonomuraea</taxon>
    </lineage>
</organism>
<evidence type="ECO:0000313" key="2">
    <source>
        <dbReference type="EMBL" id="MFB9199861.1"/>
    </source>
</evidence>
<feature type="domain" description="Double-GTPase 2" evidence="1">
    <location>
        <begin position="339"/>
        <end position="503"/>
    </location>
</feature>